<dbReference type="Gene3D" id="2.30.30.140">
    <property type="match status" value="1"/>
</dbReference>
<dbReference type="InterPro" id="IPR035437">
    <property type="entry name" value="SNase_OB-fold_sf"/>
</dbReference>
<dbReference type="Gene3D" id="2.40.50.90">
    <property type="match status" value="1"/>
</dbReference>
<dbReference type="EMBL" id="CAVLEF010000279">
    <property type="protein sequence ID" value="CAK1554697.1"/>
    <property type="molecule type" value="Genomic_DNA"/>
</dbReference>
<accession>A0AAV1JYV0</accession>
<name>A0AAV1JYV0_9NEOP</name>
<evidence type="ECO:0000313" key="2">
    <source>
        <dbReference type="Proteomes" id="UP001497472"/>
    </source>
</evidence>
<dbReference type="SUPFAM" id="SSF63748">
    <property type="entry name" value="Tudor/PWWP/MBT"/>
    <property type="match status" value="1"/>
</dbReference>
<dbReference type="AlphaFoldDB" id="A0AAV1JYV0"/>
<reference evidence="1 2" key="1">
    <citation type="submission" date="2023-11" db="EMBL/GenBank/DDBJ databases">
        <authorList>
            <person name="Okamura Y."/>
        </authorList>
    </citation>
    <scope>NUCLEOTIDE SEQUENCE [LARGE SCALE GENOMIC DNA]</scope>
</reference>
<proteinExistence type="predicted"/>
<gene>
    <name evidence="1" type="ORF">LNINA_LOCUS13583</name>
</gene>
<comment type="caution">
    <text evidence="1">The sequence shown here is derived from an EMBL/GenBank/DDBJ whole genome shotgun (WGS) entry which is preliminary data.</text>
</comment>
<evidence type="ECO:0000313" key="1">
    <source>
        <dbReference type="EMBL" id="CAK1554697.1"/>
    </source>
</evidence>
<evidence type="ECO:0008006" key="3">
    <source>
        <dbReference type="Google" id="ProtNLM"/>
    </source>
</evidence>
<dbReference type="Proteomes" id="UP001497472">
    <property type="component" value="Unassembled WGS sequence"/>
</dbReference>
<organism evidence="1 2">
    <name type="scientific">Leptosia nina</name>
    <dbReference type="NCBI Taxonomy" id="320188"/>
    <lineage>
        <taxon>Eukaryota</taxon>
        <taxon>Metazoa</taxon>
        <taxon>Ecdysozoa</taxon>
        <taxon>Arthropoda</taxon>
        <taxon>Hexapoda</taxon>
        <taxon>Insecta</taxon>
        <taxon>Pterygota</taxon>
        <taxon>Neoptera</taxon>
        <taxon>Endopterygota</taxon>
        <taxon>Lepidoptera</taxon>
        <taxon>Glossata</taxon>
        <taxon>Ditrysia</taxon>
        <taxon>Papilionoidea</taxon>
        <taxon>Pieridae</taxon>
        <taxon>Pierinae</taxon>
        <taxon>Leptosia</taxon>
    </lineage>
</organism>
<sequence length="151" mass="16927">MNLPIQELKSRTPTHISLGDIVQYRSKNGGDAILRGRIKKMYGEIYYDVFAIDYGFIDLQVTVKNIWTCSFTYPPLAYPCRLCNIAPLNRDRTWSATVSKAMKDVVGNNNVLMIFRGRDLSGINKVNINIVPQDLATMLILAGIAIICADL</sequence>
<protein>
    <recommendedName>
        <fullName evidence="3">Tudor domain-containing protein</fullName>
    </recommendedName>
</protein>
<keyword evidence="2" id="KW-1185">Reference proteome</keyword>